<gene>
    <name evidence="2" type="ORF">PCASD_20463</name>
</gene>
<evidence type="ECO:0000256" key="1">
    <source>
        <dbReference type="SAM" id="MobiDB-lite"/>
    </source>
</evidence>
<comment type="caution">
    <text evidence="2">The sequence shown here is derived from an EMBL/GenBank/DDBJ whole genome shotgun (WGS) entry which is preliminary data.</text>
</comment>
<evidence type="ECO:0000313" key="3">
    <source>
        <dbReference type="Proteomes" id="UP000235392"/>
    </source>
</evidence>
<protein>
    <submittedName>
        <fullName evidence="2">Uncharacterized protein</fullName>
    </submittedName>
</protein>
<evidence type="ECO:0000313" key="2">
    <source>
        <dbReference type="EMBL" id="PLW29581.1"/>
    </source>
</evidence>
<dbReference type="AlphaFoldDB" id="A0A2N5TVR1"/>
<reference evidence="2 3" key="1">
    <citation type="submission" date="2017-11" db="EMBL/GenBank/DDBJ databases">
        <title>De novo assembly and phasing of dikaryotic genomes from two isolates of Puccinia coronata f. sp. avenae, the causal agent of oat crown rust.</title>
        <authorList>
            <person name="Miller M.E."/>
            <person name="Zhang Y."/>
            <person name="Omidvar V."/>
            <person name="Sperschneider J."/>
            <person name="Schwessinger B."/>
            <person name="Raley C."/>
            <person name="Palmer J.M."/>
            <person name="Garnica D."/>
            <person name="Upadhyaya N."/>
            <person name="Rathjen J."/>
            <person name="Taylor J.M."/>
            <person name="Park R.F."/>
            <person name="Dodds P.N."/>
            <person name="Hirsch C.D."/>
            <person name="Kianian S.F."/>
            <person name="Figueroa M."/>
        </authorList>
    </citation>
    <scope>NUCLEOTIDE SEQUENCE [LARGE SCALE GENOMIC DNA]</scope>
    <source>
        <strain evidence="2">12SD80</strain>
    </source>
</reference>
<dbReference type="EMBL" id="PGCI01000326">
    <property type="protein sequence ID" value="PLW29581.1"/>
    <property type="molecule type" value="Genomic_DNA"/>
</dbReference>
<feature type="region of interest" description="Disordered" evidence="1">
    <location>
        <begin position="53"/>
        <end position="74"/>
    </location>
</feature>
<accession>A0A2N5TVR1</accession>
<sequence>MLVVENPFKHVIRPPNCFFKQANILASLRVADKEDTNEDSEADCDIPVITPQKRKRASNKDLSSLPNCPMPTPAYQQPEVIEEVPIGNLHRAQKLSLISASLAIKKASKLLKTSDDCQSAPKSVLDQ</sequence>
<name>A0A2N5TVR1_9BASI</name>
<dbReference type="Proteomes" id="UP000235392">
    <property type="component" value="Unassembled WGS sequence"/>
</dbReference>
<organism evidence="2 3">
    <name type="scientific">Puccinia coronata f. sp. avenae</name>
    <dbReference type="NCBI Taxonomy" id="200324"/>
    <lineage>
        <taxon>Eukaryota</taxon>
        <taxon>Fungi</taxon>
        <taxon>Dikarya</taxon>
        <taxon>Basidiomycota</taxon>
        <taxon>Pucciniomycotina</taxon>
        <taxon>Pucciniomycetes</taxon>
        <taxon>Pucciniales</taxon>
        <taxon>Pucciniaceae</taxon>
        <taxon>Puccinia</taxon>
    </lineage>
</organism>
<proteinExistence type="predicted"/>